<feature type="compositionally biased region" description="Basic and acidic residues" evidence="1">
    <location>
        <begin position="30"/>
        <end position="39"/>
    </location>
</feature>
<dbReference type="InterPro" id="IPR025326">
    <property type="entry name" value="DUF4232"/>
</dbReference>
<dbReference type="EMBL" id="JARAWN010000209">
    <property type="protein sequence ID" value="MDX3133468.1"/>
    <property type="molecule type" value="Genomic_DNA"/>
</dbReference>
<feature type="region of interest" description="Disordered" evidence="1">
    <location>
        <begin position="29"/>
        <end position="80"/>
    </location>
</feature>
<dbReference type="PROSITE" id="PS51257">
    <property type="entry name" value="PROKAR_LIPOPROTEIN"/>
    <property type="match status" value="1"/>
</dbReference>
<dbReference type="Pfam" id="PF14016">
    <property type="entry name" value="DUF4232"/>
    <property type="match status" value="1"/>
</dbReference>
<evidence type="ECO:0000313" key="3">
    <source>
        <dbReference type="EMBL" id="MDX3133468.1"/>
    </source>
</evidence>
<name>A0AAJ2UND2_9ACTN</name>
<evidence type="ECO:0000256" key="1">
    <source>
        <dbReference type="SAM" id="MobiDB-lite"/>
    </source>
</evidence>
<organism evidence="3 4">
    <name type="scientific">Streptomyces europaeiscabiei</name>
    <dbReference type="NCBI Taxonomy" id="146819"/>
    <lineage>
        <taxon>Bacteria</taxon>
        <taxon>Bacillati</taxon>
        <taxon>Actinomycetota</taxon>
        <taxon>Actinomycetes</taxon>
        <taxon>Kitasatosporales</taxon>
        <taxon>Streptomycetaceae</taxon>
        <taxon>Streptomyces</taxon>
    </lineage>
</organism>
<evidence type="ECO:0000259" key="2">
    <source>
        <dbReference type="Pfam" id="PF14016"/>
    </source>
</evidence>
<evidence type="ECO:0000313" key="4">
    <source>
        <dbReference type="Proteomes" id="UP001273589"/>
    </source>
</evidence>
<dbReference type="RefSeq" id="WP_051948482.1">
    <property type="nucleotide sequence ID" value="NZ_JARAWN010000209.1"/>
</dbReference>
<dbReference type="AlphaFoldDB" id="A0AAJ2UND2"/>
<accession>A0AAJ2UND2</accession>
<sequence length="222" mass="22820">MIPIRGRRASRALLVAALTLAVGGCGLSEELDRERDPDRAGPSVSASSAGTDAPEGLRVSEPPGGAGPTEGASTACPPSGVRMVPGLVEAAMGLRAMGVTLTNCGTTLYTVKGYPAVEVLDEDGEPYGDVRVLQGSRHITTGVPDFGPHIVTLKPGESARTELVWRNTVTEVDTPAVNARYLRIAPLSGRPPEVLTPDGGIDLGNTGRLATTAWAQVAGEGS</sequence>
<gene>
    <name evidence="3" type="ORF">PV367_27625</name>
</gene>
<dbReference type="Proteomes" id="UP001273589">
    <property type="component" value="Unassembled WGS sequence"/>
</dbReference>
<feature type="domain" description="DUF4232" evidence="2">
    <location>
        <begin position="76"/>
        <end position="214"/>
    </location>
</feature>
<protein>
    <submittedName>
        <fullName evidence="3">DUF4232 domain-containing protein</fullName>
    </submittedName>
</protein>
<reference evidence="3" key="1">
    <citation type="journal article" date="2023" name="Microb. Genom.">
        <title>Mesoterricola silvestris gen. nov., sp. nov., Mesoterricola sediminis sp. nov., Geothrix oryzae sp. nov., Geothrix edaphica sp. nov., Geothrix rubra sp. nov., and Geothrix limicola sp. nov., six novel members of Acidobacteriota isolated from soils.</title>
        <authorList>
            <person name="Weisberg A.J."/>
            <person name="Pearce E."/>
            <person name="Kramer C.G."/>
            <person name="Chang J.H."/>
            <person name="Clarke C.R."/>
        </authorList>
    </citation>
    <scope>NUCLEOTIDE SEQUENCE</scope>
    <source>
        <strain evidence="3">ND06-05F</strain>
    </source>
</reference>
<proteinExistence type="predicted"/>
<comment type="caution">
    <text evidence="3">The sequence shown here is derived from an EMBL/GenBank/DDBJ whole genome shotgun (WGS) entry which is preliminary data.</text>
</comment>